<organism evidence="5 6">
    <name type="scientific">Roseomonas nitratireducens</name>
    <dbReference type="NCBI Taxonomy" id="2820810"/>
    <lineage>
        <taxon>Bacteria</taxon>
        <taxon>Pseudomonadati</taxon>
        <taxon>Pseudomonadota</taxon>
        <taxon>Alphaproteobacteria</taxon>
        <taxon>Acetobacterales</taxon>
        <taxon>Roseomonadaceae</taxon>
        <taxon>Roseomonas</taxon>
    </lineage>
</organism>
<dbReference type="Gene3D" id="3.40.630.10">
    <property type="entry name" value="Zn peptidases"/>
    <property type="match status" value="1"/>
</dbReference>
<keyword evidence="6" id="KW-1185">Reference proteome</keyword>
<dbReference type="InterPro" id="IPR002933">
    <property type="entry name" value="Peptidase_M20"/>
</dbReference>
<evidence type="ECO:0000256" key="3">
    <source>
        <dbReference type="ARBA" id="ARBA00022801"/>
    </source>
</evidence>
<proteinExistence type="predicted"/>
<dbReference type="Pfam" id="PF01546">
    <property type="entry name" value="Peptidase_M20"/>
    <property type="match status" value="1"/>
</dbReference>
<sequence>MSEAVAMRLLARQGEILERLKALLRLPSVSTDPAYAAGMDATRDFLMARLREAGLSDVRLLDGGGQPAVTAAWEGAPGRPTILVYGHYDVQPPDPLDLWKTPPFEPDIRDGRIYARGASDVKGSTLIAIETVAEFIAAGGCPVNIRFFLEGEEETGSPSIRTLIGRHRDSLRADAVLSADGGRASTVLPTINVGSRGLTALRFTLRTAGKDLHSGRFGAAVRNALHEMARLVATFHDAQGRIAIPGFMDDLAPIGPRERADAAALAVDEAEFYAAIGATPWGDPAHSVQERLTLLPSIEVNGMWGGYTGAGNKTVLPCEAHAKVTMRLGPGQDPARCQRVMRDHLLASVPPGVTLAFEESGAGSAAFTLRDGHPLLAAAERVLERLSGRPPVRARIGGTLPITAVFQEMLGLDTLMFGFAMPDEDIHAPNEFFRLSSLEEGLRAWPMLLTELGGVSPGDFRA</sequence>
<evidence type="ECO:0000313" key="6">
    <source>
        <dbReference type="Proteomes" id="UP000680815"/>
    </source>
</evidence>
<dbReference type="RefSeq" id="WP_209353209.1">
    <property type="nucleotide sequence ID" value="NZ_JAGIYZ010000019.1"/>
</dbReference>
<dbReference type="PANTHER" id="PTHR43270">
    <property type="entry name" value="BETA-ALA-HIS DIPEPTIDASE"/>
    <property type="match status" value="1"/>
</dbReference>
<keyword evidence="2" id="KW-0479">Metal-binding</keyword>
<dbReference type="PANTHER" id="PTHR43270:SF12">
    <property type="entry name" value="SUCCINYL-DIAMINOPIMELATE DESUCCINYLASE"/>
    <property type="match status" value="1"/>
</dbReference>
<evidence type="ECO:0000259" key="4">
    <source>
        <dbReference type="Pfam" id="PF07687"/>
    </source>
</evidence>
<evidence type="ECO:0000313" key="5">
    <source>
        <dbReference type="EMBL" id="MBP0465821.1"/>
    </source>
</evidence>
<evidence type="ECO:0000256" key="2">
    <source>
        <dbReference type="ARBA" id="ARBA00022723"/>
    </source>
</evidence>
<dbReference type="InterPro" id="IPR051458">
    <property type="entry name" value="Cyt/Met_Dipeptidase"/>
</dbReference>
<dbReference type="Pfam" id="PF07687">
    <property type="entry name" value="M20_dimer"/>
    <property type="match status" value="1"/>
</dbReference>
<reference evidence="5 6" key="1">
    <citation type="submission" date="2021-03" db="EMBL/GenBank/DDBJ databases">
        <authorList>
            <person name="So Y."/>
        </authorList>
    </citation>
    <scope>NUCLEOTIDE SEQUENCE [LARGE SCALE GENOMIC DNA]</scope>
    <source>
        <strain evidence="5 6">PWR1</strain>
    </source>
</reference>
<dbReference type="SUPFAM" id="SSF53187">
    <property type="entry name" value="Zn-dependent exopeptidases"/>
    <property type="match status" value="1"/>
</dbReference>
<dbReference type="EMBL" id="JAGIYZ010000019">
    <property type="protein sequence ID" value="MBP0465821.1"/>
    <property type="molecule type" value="Genomic_DNA"/>
</dbReference>
<accession>A0ABS4AYK0</accession>
<evidence type="ECO:0000256" key="1">
    <source>
        <dbReference type="ARBA" id="ARBA00022670"/>
    </source>
</evidence>
<dbReference type="NCBIfam" id="NF006579">
    <property type="entry name" value="PRK09104.1"/>
    <property type="match status" value="1"/>
</dbReference>
<protein>
    <submittedName>
        <fullName evidence="5">M20/M25/M40 family metallo-hydrolase</fullName>
    </submittedName>
</protein>
<keyword evidence="1" id="KW-0645">Protease</keyword>
<comment type="caution">
    <text evidence="5">The sequence shown here is derived from an EMBL/GenBank/DDBJ whole genome shotgun (WGS) entry which is preliminary data.</text>
</comment>
<dbReference type="InterPro" id="IPR011650">
    <property type="entry name" value="Peptidase_M20_dimer"/>
</dbReference>
<dbReference type="Gene3D" id="3.30.70.360">
    <property type="match status" value="1"/>
</dbReference>
<keyword evidence="3" id="KW-0378">Hydrolase</keyword>
<gene>
    <name evidence="5" type="ORF">J5Y09_17975</name>
</gene>
<feature type="domain" description="Peptidase M20 dimerisation" evidence="4">
    <location>
        <begin position="196"/>
        <end position="347"/>
    </location>
</feature>
<name>A0ABS4AYK0_9PROT</name>
<dbReference type="Proteomes" id="UP000680815">
    <property type="component" value="Unassembled WGS sequence"/>
</dbReference>